<feature type="transmembrane region" description="Helical" evidence="7">
    <location>
        <begin position="12"/>
        <end position="37"/>
    </location>
</feature>
<proteinExistence type="inferred from homology"/>
<feature type="domain" description="Bacterial sugar transferase" evidence="8">
    <location>
        <begin position="269"/>
        <end position="453"/>
    </location>
</feature>
<dbReference type="NCBIfam" id="TIGR03023">
    <property type="entry name" value="WcaJ_sugtrans"/>
    <property type="match status" value="1"/>
</dbReference>
<dbReference type="EMBL" id="VULT01000006">
    <property type="protein sequence ID" value="MSS17128.1"/>
    <property type="molecule type" value="Genomic_DNA"/>
</dbReference>
<evidence type="ECO:0000313" key="10">
    <source>
        <dbReference type="Proteomes" id="UP000483362"/>
    </source>
</evidence>
<comment type="similarity">
    <text evidence="2">Belongs to the bacterial sugar transferase family.</text>
</comment>
<dbReference type="PANTHER" id="PTHR30576">
    <property type="entry name" value="COLANIC BIOSYNTHESIS UDP-GLUCOSE LIPID CARRIER TRANSFERASE"/>
    <property type="match status" value="1"/>
</dbReference>
<feature type="transmembrane region" description="Helical" evidence="7">
    <location>
        <begin position="43"/>
        <end position="61"/>
    </location>
</feature>
<evidence type="ECO:0000256" key="6">
    <source>
        <dbReference type="ARBA" id="ARBA00023136"/>
    </source>
</evidence>
<evidence type="ECO:0000313" key="9">
    <source>
        <dbReference type="EMBL" id="MSS17128.1"/>
    </source>
</evidence>
<accession>A0A6L5XD32</accession>
<dbReference type="RefSeq" id="WP_154326618.1">
    <property type="nucleotide sequence ID" value="NZ_CP045696.1"/>
</dbReference>
<name>A0A6L5XD32_9BACT</name>
<gene>
    <name evidence="9" type="ORF">FYJ29_05030</name>
</gene>
<feature type="transmembrane region" description="Helical" evidence="7">
    <location>
        <begin position="103"/>
        <end position="123"/>
    </location>
</feature>
<reference evidence="9 10" key="1">
    <citation type="submission" date="2019-08" db="EMBL/GenBank/DDBJ databases">
        <title>In-depth cultivation of the pig gut microbiome towards novel bacterial diversity and tailored functional studies.</title>
        <authorList>
            <person name="Wylensek D."/>
            <person name="Hitch T.C.A."/>
            <person name="Clavel T."/>
        </authorList>
    </citation>
    <scope>NUCLEOTIDE SEQUENCE [LARGE SCALE GENOMIC DNA]</scope>
    <source>
        <strain evidence="9 10">Oil-RF-744-WCA-WT-10</strain>
    </source>
</reference>
<dbReference type="Gene3D" id="3.40.50.720">
    <property type="entry name" value="NAD(P)-binding Rossmann-like Domain"/>
    <property type="match status" value="1"/>
</dbReference>
<dbReference type="InterPro" id="IPR017473">
    <property type="entry name" value="Undecaprenyl-P_gluc_Ptfrase"/>
</dbReference>
<dbReference type="AlphaFoldDB" id="A0A6L5XD32"/>
<dbReference type="EC" id="2.7.8.31" evidence="9"/>
<dbReference type="GO" id="GO:0089702">
    <property type="term" value="F:undecaprenyl-phosphate glucose phosphotransferase activity"/>
    <property type="evidence" value="ECO:0007669"/>
    <property type="project" value="UniProtKB-EC"/>
</dbReference>
<dbReference type="SUPFAM" id="SSF53335">
    <property type="entry name" value="S-adenosyl-L-methionine-dependent methyltransferases"/>
    <property type="match status" value="1"/>
</dbReference>
<dbReference type="Pfam" id="PF13727">
    <property type="entry name" value="CoA_binding_3"/>
    <property type="match status" value="1"/>
</dbReference>
<dbReference type="GO" id="GO:0016020">
    <property type="term" value="C:membrane"/>
    <property type="evidence" value="ECO:0007669"/>
    <property type="project" value="UniProtKB-SubCell"/>
</dbReference>
<evidence type="ECO:0000256" key="7">
    <source>
        <dbReference type="SAM" id="Phobius"/>
    </source>
</evidence>
<organism evidence="9 10">
    <name type="scientific">Sodaliphilus pleomorphus</name>
    <dbReference type="NCBI Taxonomy" id="2606626"/>
    <lineage>
        <taxon>Bacteria</taxon>
        <taxon>Pseudomonadati</taxon>
        <taxon>Bacteroidota</taxon>
        <taxon>Bacteroidia</taxon>
        <taxon>Bacteroidales</taxon>
        <taxon>Muribaculaceae</taxon>
        <taxon>Sodaliphilus</taxon>
    </lineage>
</organism>
<keyword evidence="10" id="KW-1185">Reference proteome</keyword>
<comment type="subcellular location">
    <subcellularLocation>
        <location evidence="1">Membrane</location>
        <topology evidence="1">Multi-pass membrane protein</topology>
    </subcellularLocation>
</comment>
<dbReference type="Proteomes" id="UP000483362">
    <property type="component" value="Unassembled WGS sequence"/>
</dbReference>
<feature type="transmembrane region" description="Helical" evidence="7">
    <location>
        <begin position="73"/>
        <end position="97"/>
    </location>
</feature>
<dbReference type="InterPro" id="IPR029063">
    <property type="entry name" value="SAM-dependent_MTases_sf"/>
</dbReference>
<evidence type="ECO:0000256" key="5">
    <source>
        <dbReference type="ARBA" id="ARBA00022989"/>
    </source>
</evidence>
<evidence type="ECO:0000256" key="1">
    <source>
        <dbReference type="ARBA" id="ARBA00004141"/>
    </source>
</evidence>
<protein>
    <submittedName>
        <fullName evidence="9">Undecaprenyl-phosphate glucose phosphotransferase</fullName>
        <ecNumber evidence="9">2.7.8.31</ecNumber>
    </submittedName>
</protein>
<keyword evidence="5 7" id="KW-1133">Transmembrane helix</keyword>
<dbReference type="InterPro" id="IPR003362">
    <property type="entry name" value="Bact_transf"/>
</dbReference>
<keyword evidence="4 7" id="KW-0812">Transmembrane</keyword>
<evidence type="ECO:0000256" key="4">
    <source>
        <dbReference type="ARBA" id="ARBA00022692"/>
    </source>
</evidence>
<evidence type="ECO:0000259" key="8">
    <source>
        <dbReference type="Pfam" id="PF02397"/>
    </source>
</evidence>
<sequence>MESRGKYGQYIRWIFTGVDFLILNLAYLAVCTLTPVAEHFFSKTVWLMMNISFIAVSYFFSDIHCRRVVYADRVVLQVIKAVMLHTVIFMALLMFLGFDKASWRTYVKFYIAFFAGLSTWWLLSRKLLKRYRAFGKNYKRIIIIGGGHVGIRLMNELESDAGYGYRILGMFDNDKKAKSVKYYRGDLNQVEKFVQDNLVDEMYCCIPDNENDEMVKLIKIADSNAVDFYYVPQFGKHITRRFELYPIGNVPVLAIRPYPLSNPINALLKRSFDLVVSSIVLVLSPIVIIPVSIVIKLTSPGPVFFKQERTGLRGEPFMCYKFRTMRVNRESDTMQATRNDPRKTKFGNFLRKSNIDELPQFFNVWKGEMSIVGPRPHMIKHTEAYSALIDKYMLRHTIKPGITGWAQVNGYRGQTDELWKMVKRVEYDVWYAENWNFMLDMKIIFLTVVNMFKGEQNAF</sequence>
<keyword evidence="3 9" id="KW-0808">Transferase</keyword>
<dbReference type="NCBIfam" id="TIGR03025">
    <property type="entry name" value="EPS_sugtrans"/>
    <property type="match status" value="1"/>
</dbReference>
<comment type="caution">
    <text evidence="9">The sequence shown here is derived from an EMBL/GenBank/DDBJ whole genome shotgun (WGS) entry which is preliminary data.</text>
</comment>
<keyword evidence="6 7" id="KW-0472">Membrane</keyword>
<dbReference type="PANTHER" id="PTHR30576:SF0">
    <property type="entry name" value="UNDECAPRENYL-PHOSPHATE N-ACETYLGALACTOSAMINYL 1-PHOSPHATE TRANSFERASE-RELATED"/>
    <property type="match status" value="1"/>
</dbReference>
<feature type="transmembrane region" description="Helical" evidence="7">
    <location>
        <begin position="274"/>
        <end position="295"/>
    </location>
</feature>
<evidence type="ECO:0000256" key="2">
    <source>
        <dbReference type="ARBA" id="ARBA00006464"/>
    </source>
</evidence>
<dbReference type="Pfam" id="PF02397">
    <property type="entry name" value="Bac_transf"/>
    <property type="match status" value="1"/>
</dbReference>
<dbReference type="InterPro" id="IPR017475">
    <property type="entry name" value="EPS_sugar_tfrase"/>
</dbReference>
<evidence type="ECO:0000256" key="3">
    <source>
        <dbReference type="ARBA" id="ARBA00022679"/>
    </source>
</evidence>